<name>A0AAE0XRW1_9GAST</name>
<sequence>MYAGRLSEPAYTIETGVNIVTAGEEIHILSSPGCLDWLCVPSPQRQPSDPSRLPVKWRRRSPTSGRSS</sequence>
<accession>A0AAE0XRW1</accession>
<evidence type="ECO:0000313" key="2">
    <source>
        <dbReference type="EMBL" id="KAK3706451.1"/>
    </source>
</evidence>
<evidence type="ECO:0000256" key="1">
    <source>
        <dbReference type="SAM" id="MobiDB-lite"/>
    </source>
</evidence>
<keyword evidence="3" id="KW-1185">Reference proteome</keyword>
<feature type="region of interest" description="Disordered" evidence="1">
    <location>
        <begin position="43"/>
        <end position="68"/>
    </location>
</feature>
<feature type="compositionally biased region" description="Low complexity" evidence="1">
    <location>
        <begin position="43"/>
        <end position="54"/>
    </location>
</feature>
<organism evidence="2 3">
    <name type="scientific">Elysia crispata</name>
    <name type="common">lettuce slug</name>
    <dbReference type="NCBI Taxonomy" id="231223"/>
    <lineage>
        <taxon>Eukaryota</taxon>
        <taxon>Metazoa</taxon>
        <taxon>Spiralia</taxon>
        <taxon>Lophotrochozoa</taxon>
        <taxon>Mollusca</taxon>
        <taxon>Gastropoda</taxon>
        <taxon>Heterobranchia</taxon>
        <taxon>Euthyneura</taxon>
        <taxon>Panpulmonata</taxon>
        <taxon>Sacoglossa</taxon>
        <taxon>Placobranchoidea</taxon>
        <taxon>Plakobranchidae</taxon>
        <taxon>Elysia</taxon>
    </lineage>
</organism>
<evidence type="ECO:0000313" key="3">
    <source>
        <dbReference type="Proteomes" id="UP001283361"/>
    </source>
</evidence>
<gene>
    <name evidence="2" type="ORF">RRG08_048019</name>
</gene>
<dbReference type="EMBL" id="JAWDGP010007745">
    <property type="protein sequence ID" value="KAK3706451.1"/>
    <property type="molecule type" value="Genomic_DNA"/>
</dbReference>
<proteinExistence type="predicted"/>
<dbReference type="Proteomes" id="UP001283361">
    <property type="component" value="Unassembled WGS sequence"/>
</dbReference>
<comment type="caution">
    <text evidence="2">The sequence shown here is derived from an EMBL/GenBank/DDBJ whole genome shotgun (WGS) entry which is preliminary data.</text>
</comment>
<protein>
    <submittedName>
        <fullName evidence="2">Uncharacterized protein</fullName>
    </submittedName>
</protein>
<reference evidence="2" key="1">
    <citation type="journal article" date="2023" name="G3 (Bethesda)">
        <title>A reference genome for the long-term kleptoplast-retaining sea slug Elysia crispata morphotype clarki.</title>
        <authorList>
            <person name="Eastman K.E."/>
            <person name="Pendleton A.L."/>
            <person name="Shaikh M.A."/>
            <person name="Suttiyut T."/>
            <person name="Ogas R."/>
            <person name="Tomko P."/>
            <person name="Gavelis G."/>
            <person name="Widhalm J.R."/>
            <person name="Wisecaver J.H."/>
        </authorList>
    </citation>
    <scope>NUCLEOTIDE SEQUENCE</scope>
    <source>
        <strain evidence="2">ECLA1</strain>
    </source>
</reference>
<dbReference type="AlphaFoldDB" id="A0AAE0XRW1"/>